<protein>
    <submittedName>
        <fullName evidence="1">Uncharacterized protein</fullName>
    </submittedName>
</protein>
<evidence type="ECO:0000313" key="1">
    <source>
        <dbReference type="EMBL" id="CUN65147.1"/>
    </source>
</evidence>
<dbReference type="Proteomes" id="UP000095746">
    <property type="component" value="Unassembled WGS sequence"/>
</dbReference>
<dbReference type="KEGG" id="fpla:A4U99_02510"/>
<evidence type="ECO:0000313" key="2">
    <source>
        <dbReference type="Proteomes" id="UP000095746"/>
    </source>
</evidence>
<reference evidence="1 2" key="1">
    <citation type="submission" date="2015-09" db="EMBL/GenBank/DDBJ databases">
        <authorList>
            <consortium name="Pathogen Informatics"/>
        </authorList>
    </citation>
    <scope>NUCLEOTIDE SEQUENCE [LARGE SCALE GENOMIC DNA]</scope>
    <source>
        <strain evidence="1 2">2789STDY5608854</strain>
    </source>
</reference>
<dbReference type="RefSeq" id="WP_009260028.1">
    <property type="nucleotide sequence ID" value="NZ_CP015406.2"/>
</dbReference>
<accession>A0A174WKE7</accession>
<proteinExistence type="predicted"/>
<gene>
    <name evidence="1" type="ORF">ERS852411_00259</name>
</gene>
<dbReference type="EMBL" id="CYZT01000007">
    <property type="protein sequence ID" value="CUN65147.1"/>
    <property type="molecule type" value="Genomic_DNA"/>
</dbReference>
<dbReference type="AlphaFoldDB" id="A0A174WKE7"/>
<name>A0A174WKE7_FLAPL</name>
<sequence>MCQKYEEYTENPGIYGFDVPKRNPALTKSGSLHSFELDRWSKPDENHRVKHIGMADAKETFDKLKTHLETHGLLPDEYFLYSDELSGELPEFEEALCIPNFGSSEGIYLDISLACRNSDGKRYFQSFATGKTLGETADDYFRMFRIAAECSLMLNGRGFSYERNNVDIVLTGKEAAAVANSVELDLCGYLEPEAEALLSSALDKFTGVPCTAIQTITCHGRDDYAVWNVEIPSDMFRSIVREAAEKVGTLEKLMSGMDPSSGCEMRLLTQMKDGRFAFFAIPERMNGLRDYETQGSSVRGSKEQIMAEIFTDWEPAEEPEDEMER</sequence>
<organism evidence="1 2">
    <name type="scientific">Flavonifractor plautii</name>
    <name type="common">Fusobacterium plautii</name>
    <dbReference type="NCBI Taxonomy" id="292800"/>
    <lineage>
        <taxon>Bacteria</taxon>
        <taxon>Bacillati</taxon>
        <taxon>Bacillota</taxon>
        <taxon>Clostridia</taxon>
        <taxon>Eubacteriales</taxon>
        <taxon>Oscillospiraceae</taxon>
        <taxon>Flavonifractor</taxon>
    </lineage>
</organism>